<evidence type="ECO:0000256" key="2">
    <source>
        <dbReference type="ARBA" id="ARBA00023125"/>
    </source>
</evidence>
<dbReference type="InterPro" id="IPR008920">
    <property type="entry name" value="TF_FadR/GntR_C"/>
</dbReference>
<dbReference type="RefSeq" id="WP_069203701.1">
    <property type="nucleotide sequence ID" value="NZ_CP014168.1"/>
</dbReference>
<keyword evidence="8" id="KW-1185">Reference proteome</keyword>
<evidence type="ECO:0000313" key="8">
    <source>
        <dbReference type="Proteomes" id="UP000094256"/>
    </source>
</evidence>
<sequence>MRAATLKATREPPGTAFSDPAGTDDDASLADKAYAAILRGLFDRSIPSGAELSQADLIRLLGMTVQPLRDALRRLETEGLVTIHARSCIRFVRADLELSRSTYQFRTLIERGGARILAERGDAAEIQALVDDHHALIARLESSAWSAEENVALDLLEERLHGALISALRNELIENTARRLKNYVTLVRLDWLTTRPLAIRTLREHLEILNACVARDADAAEAALVAHFQLALQRLIGME</sequence>
<dbReference type="EMBL" id="CP014168">
    <property type="protein sequence ID" value="AOH83116.1"/>
    <property type="molecule type" value="Genomic_DNA"/>
</dbReference>
<keyword evidence="1" id="KW-0805">Transcription regulation</keyword>
<dbReference type="SMART" id="SM00895">
    <property type="entry name" value="FCD"/>
    <property type="match status" value="1"/>
</dbReference>
<dbReference type="AlphaFoldDB" id="A0A1B3Z6S0"/>
<dbReference type="SUPFAM" id="SSF46785">
    <property type="entry name" value="Winged helix' DNA-binding domain"/>
    <property type="match status" value="1"/>
</dbReference>
<proteinExistence type="predicted"/>
<dbReference type="PANTHER" id="PTHR43537">
    <property type="entry name" value="TRANSCRIPTIONAL REGULATOR, GNTR FAMILY"/>
    <property type="match status" value="1"/>
</dbReference>
<protein>
    <submittedName>
        <fullName evidence="7">Transcriptional regulator</fullName>
    </submittedName>
</protein>
<organism evidence="7 8">
    <name type="scientific">Sphingomonas panacis</name>
    <dbReference type="NCBI Taxonomy" id="1560345"/>
    <lineage>
        <taxon>Bacteria</taxon>
        <taxon>Pseudomonadati</taxon>
        <taxon>Pseudomonadota</taxon>
        <taxon>Alphaproteobacteria</taxon>
        <taxon>Sphingomonadales</taxon>
        <taxon>Sphingomonadaceae</taxon>
        <taxon>Sphingomonas</taxon>
    </lineage>
</organism>
<dbReference type="InterPro" id="IPR036390">
    <property type="entry name" value="WH_DNA-bd_sf"/>
</dbReference>
<dbReference type="SUPFAM" id="SSF48008">
    <property type="entry name" value="GntR ligand-binding domain-like"/>
    <property type="match status" value="1"/>
</dbReference>
<dbReference type="SMART" id="SM00345">
    <property type="entry name" value="HTH_GNTR"/>
    <property type="match status" value="1"/>
</dbReference>
<feature type="domain" description="HTH gntR-type" evidence="5">
    <location>
        <begin position="33"/>
        <end position="91"/>
    </location>
</feature>
<evidence type="ECO:0000256" key="3">
    <source>
        <dbReference type="ARBA" id="ARBA00023163"/>
    </source>
</evidence>
<keyword evidence="3" id="KW-0804">Transcription</keyword>
<dbReference type="PANTHER" id="PTHR43537:SF49">
    <property type="entry name" value="TRANSCRIPTIONAL REGULATORY PROTEIN"/>
    <property type="match status" value="1"/>
</dbReference>
<dbReference type="InterPro" id="IPR011711">
    <property type="entry name" value="GntR_C"/>
</dbReference>
<keyword evidence="2" id="KW-0238">DNA-binding</keyword>
<evidence type="ECO:0000256" key="4">
    <source>
        <dbReference type="SAM" id="MobiDB-lite"/>
    </source>
</evidence>
<dbReference type="STRING" id="1560345.AWL63_03140"/>
<feature type="domain" description="GntR C-terminal" evidence="6">
    <location>
        <begin position="101"/>
        <end position="230"/>
    </location>
</feature>
<evidence type="ECO:0000256" key="1">
    <source>
        <dbReference type="ARBA" id="ARBA00023015"/>
    </source>
</evidence>
<dbReference type="KEGG" id="span:AWL63_03140"/>
<dbReference type="InterPro" id="IPR000524">
    <property type="entry name" value="Tscrpt_reg_HTH_GntR"/>
</dbReference>
<gene>
    <name evidence="7" type="ORF">AWL63_03140</name>
</gene>
<reference evidence="7 8" key="1">
    <citation type="submission" date="2016-01" db="EMBL/GenBank/DDBJ databases">
        <title>Complete genome and mega plasmid sequence of Sphingomonas panacis DCY99 elicits systemic resistance in rice to Xanthomonas oryzae.</title>
        <authorList>
            <person name="Kim Y.J."/>
            <person name="Yang D.C."/>
            <person name="Sing P."/>
        </authorList>
    </citation>
    <scope>NUCLEOTIDE SEQUENCE [LARGE SCALE GENOMIC DNA]</scope>
    <source>
        <strain evidence="7 8">DCY99</strain>
    </source>
</reference>
<dbReference type="GO" id="GO:0003700">
    <property type="term" value="F:DNA-binding transcription factor activity"/>
    <property type="evidence" value="ECO:0007669"/>
    <property type="project" value="InterPro"/>
</dbReference>
<accession>A0A1B3Z6S0</accession>
<dbReference type="Gene3D" id="1.10.10.10">
    <property type="entry name" value="Winged helix-like DNA-binding domain superfamily/Winged helix DNA-binding domain"/>
    <property type="match status" value="1"/>
</dbReference>
<dbReference type="Pfam" id="PF00392">
    <property type="entry name" value="GntR"/>
    <property type="match status" value="1"/>
</dbReference>
<evidence type="ECO:0000259" key="6">
    <source>
        <dbReference type="SMART" id="SM00895"/>
    </source>
</evidence>
<dbReference type="InterPro" id="IPR036388">
    <property type="entry name" value="WH-like_DNA-bd_sf"/>
</dbReference>
<dbReference type="Gene3D" id="1.20.120.530">
    <property type="entry name" value="GntR ligand-binding domain-like"/>
    <property type="match status" value="1"/>
</dbReference>
<dbReference type="OrthoDB" id="9812290at2"/>
<evidence type="ECO:0000313" key="7">
    <source>
        <dbReference type="EMBL" id="AOH83116.1"/>
    </source>
</evidence>
<evidence type="ECO:0000259" key="5">
    <source>
        <dbReference type="SMART" id="SM00345"/>
    </source>
</evidence>
<feature type="region of interest" description="Disordered" evidence="4">
    <location>
        <begin position="1"/>
        <end position="23"/>
    </location>
</feature>
<name>A0A1B3Z6S0_9SPHN</name>
<dbReference type="GO" id="GO:0003677">
    <property type="term" value="F:DNA binding"/>
    <property type="evidence" value="ECO:0007669"/>
    <property type="project" value="UniProtKB-KW"/>
</dbReference>
<dbReference type="Proteomes" id="UP000094256">
    <property type="component" value="Chromosome"/>
</dbReference>
<dbReference type="Pfam" id="PF07729">
    <property type="entry name" value="FCD"/>
    <property type="match status" value="1"/>
</dbReference>